<dbReference type="PANTHER" id="PTHR43531">
    <property type="entry name" value="PROTEIN ICFG"/>
    <property type="match status" value="1"/>
</dbReference>
<gene>
    <name evidence="9" type="ORF">HVA01_00150</name>
</gene>
<dbReference type="CDD" id="cd11386">
    <property type="entry name" value="MCP_signal"/>
    <property type="match status" value="1"/>
</dbReference>
<comment type="caution">
    <text evidence="9">The sequence shown here is derived from an EMBL/GenBank/DDBJ whole genome shotgun (WGS) entry which is preliminary data.</text>
</comment>
<feature type="domain" description="Methyl-accepting transducer" evidence="7">
    <location>
        <begin position="440"/>
        <end position="669"/>
    </location>
</feature>
<evidence type="ECO:0000256" key="2">
    <source>
        <dbReference type="ARBA" id="ARBA00023224"/>
    </source>
</evidence>
<evidence type="ECO:0000259" key="7">
    <source>
        <dbReference type="PROSITE" id="PS50111"/>
    </source>
</evidence>
<dbReference type="PANTHER" id="PTHR43531:SF16">
    <property type="entry name" value="METHYL-ACCEPTING CHEMOTAXIS PROTEIN II"/>
    <property type="match status" value="1"/>
</dbReference>
<dbReference type="Pfam" id="PF00015">
    <property type="entry name" value="MCPsignal"/>
    <property type="match status" value="1"/>
</dbReference>
<keyword evidence="6" id="KW-1133">Transmembrane helix</keyword>
<keyword evidence="2 4" id="KW-0807">Transducer</keyword>
<comment type="similarity">
    <text evidence="3">Belongs to the methyl-accepting chemotaxis (MCP) protein family.</text>
</comment>
<evidence type="ECO:0000256" key="1">
    <source>
        <dbReference type="ARBA" id="ARBA00004370"/>
    </source>
</evidence>
<feature type="transmembrane region" description="Helical" evidence="6">
    <location>
        <begin position="359"/>
        <end position="379"/>
    </location>
</feature>
<dbReference type="Pfam" id="PF00672">
    <property type="entry name" value="HAMP"/>
    <property type="match status" value="1"/>
</dbReference>
<evidence type="ECO:0000313" key="9">
    <source>
        <dbReference type="EMBL" id="GEN26369.1"/>
    </source>
</evidence>
<dbReference type="OrthoDB" id="2489132at2"/>
<feature type="domain" description="HAMP" evidence="8">
    <location>
        <begin position="381"/>
        <end position="435"/>
    </location>
</feature>
<evidence type="ECO:0000256" key="5">
    <source>
        <dbReference type="SAM" id="MobiDB-lite"/>
    </source>
</evidence>
<dbReference type="PROSITE" id="PS50111">
    <property type="entry name" value="CHEMOTAXIS_TRANSDUC_2"/>
    <property type="match status" value="1"/>
</dbReference>
<evidence type="ECO:0000256" key="6">
    <source>
        <dbReference type="SAM" id="Phobius"/>
    </source>
</evidence>
<protein>
    <submittedName>
        <fullName evidence="9">Chemotaxis transducer</fullName>
    </submittedName>
</protein>
<dbReference type="CDD" id="cd12913">
    <property type="entry name" value="PDC1_MCP_like"/>
    <property type="match status" value="1"/>
</dbReference>
<dbReference type="Gene3D" id="3.30.450.20">
    <property type="entry name" value="PAS domain"/>
    <property type="match status" value="1"/>
</dbReference>
<dbReference type="InterPro" id="IPR004089">
    <property type="entry name" value="MCPsignal_dom"/>
</dbReference>
<sequence>MNFKSVRTLIATLVGGCILLVVAALVIYSVIANARSQALVESQTSELLERNIEARLAAIASAQTKEIKGELEHALTLATSLANTNAMLGQEGEDGQPLMTMSRHELSMLVRQTVVDNSELLDAFIGWEPNAFGNDALYTGREDQGYGPDGRFMPWWYRTESGDIEVLALGSDMENQERDADGIRRGEYYLCTKETKRSCVVDPHLYDYNGETLLVTSFNAPILVDNEFRGSAGVDLSVEFIQGLLEEANQSLYDGAGEIALIASQGALAAYTSAPELLGKHAENVLEADLQAGIAQAQQGERVRRLDTEQGMTELYWPFSIDESGNPWVLIIRLPESAVLAGLNDLQAQMENQREASTLGMIGMGLVIAFLGLIASWLLGSSISRPLKQLADRMRDIASGDGDLTQRLPVRGRDEGAELAIQFNAFAVKIHDVLVDVRTSSESVHHAANEIAMGGQDLSRRTENAAASLQQTSSAMEEISSTVSHTTQASQEASGLSQTASQLASRTDTAFEQVVATMDDIRDTSSEIQTIVTVIDGIAFQTNLLALNASVEAARAGEHGRGFAVVADEVRQLASRSSEAAKDIRQRIEASASKVESGTNIVRNAETAMRELADSVTRVTQMLGDISTAASEQSDGIGQVSIAVSDLDQMTQQNAALVEESTTAAEQLKDQANRLAALVGGFTLEATNGSNVAAAPALEAPARIRG</sequence>
<dbReference type="PROSITE" id="PS50885">
    <property type="entry name" value="HAMP"/>
    <property type="match status" value="1"/>
</dbReference>
<dbReference type="InterPro" id="IPR003660">
    <property type="entry name" value="HAMP_dom"/>
</dbReference>
<proteinExistence type="inferred from homology"/>
<dbReference type="SMART" id="SM00304">
    <property type="entry name" value="HAMP"/>
    <property type="match status" value="1"/>
</dbReference>
<dbReference type="Gene3D" id="1.10.287.950">
    <property type="entry name" value="Methyl-accepting chemotaxis protein"/>
    <property type="match status" value="1"/>
</dbReference>
<evidence type="ECO:0000256" key="4">
    <source>
        <dbReference type="PROSITE-ProRule" id="PRU00284"/>
    </source>
</evidence>
<dbReference type="Proteomes" id="UP000321303">
    <property type="component" value="Unassembled WGS sequence"/>
</dbReference>
<dbReference type="SUPFAM" id="SSF58104">
    <property type="entry name" value="Methyl-accepting chemotaxis protein (MCP) signaling domain"/>
    <property type="match status" value="1"/>
</dbReference>
<name>A0A511UIF9_9GAMM</name>
<organism evidence="9 10">
    <name type="scientific">Halovibrio variabilis</name>
    <dbReference type="NCBI Taxonomy" id="31910"/>
    <lineage>
        <taxon>Bacteria</taxon>
        <taxon>Pseudomonadati</taxon>
        <taxon>Pseudomonadota</taxon>
        <taxon>Gammaproteobacteria</taxon>
        <taxon>Oceanospirillales</taxon>
        <taxon>Halomonadaceae</taxon>
        <taxon>Halovibrio</taxon>
    </lineage>
</organism>
<dbReference type="GO" id="GO:0007165">
    <property type="term" value="P:signal transduction"/>
    <property type="evidence" value="ECO:0007669"/>
    <property type="project" value="UniProtKB-KW"/>
</dbReference>
<dbReference type="AlphaFoldDB" id="A0A511UIF9"/>
<dbReference type="RefSeq" id="WP_146872438.1">
    <property type="nucleotide sequence ID" value="NZ_BJXV01000001.1"/>
</dbReference>
<dbReference type="SMART" id="SM00283">
    <property type="entry name" value="MA"/>
    <property type="match status" value="1"/>
</dbReference>
<dbReference type="EMBL" id="BJXV01000001">
    <property type="protein sequence ID" value="GEN26369.1"/>
    <property type="molecule type" value="Genomic_DNA"/>
</dbReference>
<dbReference type="GO" id="GO:0006935">
    <property type="term" value="P:chemotaxis"/>
    <property type="evidence" value="ECO:0007669"/>
    <property type="project" value="TreeGrafter"/>
</dbReference>
<keyword evidence="6" id="KW-0812">Transmembrane</keyword>
<reference evidence="9 10" key="1">
    <citation type="submission" date="2019-07" db="EMBL/GenBank/DDBJ databases">
        <title>Whole genome shotgun sequence of Halomonas variabilis NBRC 102410.</title>
        <authorList>
            <person name="Hosoyama A."/>
            <person name="Uohara A."/>
            <person name="Ohji S."/>
            <person name="Ichikawa N."/>
        </authorList>
    </citation>
    <scope>NUCLEOTIDE SEQUENCE [LARGE SCALE GENOMIC DNA]</scope>
    <source>
        <strain evidence="9 10">NBRC 102410</strain>
    </source>
</reference>
<accession>A0A511UIF9</accession>
<dbReference type="FunFam" id="1.10.287.950:FF:000001">
    <property type="entry name" value="Methyl-accepting chemotaxis sensory transducer"/>
    <property type="match status" value="1"/>
</dbReference>
<evidence type="ECO:0000313" key="10">
    <source>
        <dbReference type="Proteomes" id="UP000321303"/>
    </source>
</evidence>
<dbReference type="GO" id="GO:0004888">
    <property type="term" value="F:transmembrane signaling receptor activity"/>
    <property type="evidence" value="ECO:0007669"/>
    <property type="project" value="TreeGrafter"/>
</dbReference>
<evidence type="ECO:0000256" key="3">
    <source>
        <dbReference type="ARBA" id="ARBA00029447"/>
    </source>
</evidence>
<evidence type="ECO:0000259" key="8">
    <source>
        <dbReference type="PROSITE" id="PS50885"/>
    </source>
</evidence>
<dbReference type="InterPro" id="IPR051310">
    <property type="entry name" value="MCP_chemotaxis"/>
</dbReference>
<keyword evidence="6" id="KW-0472">Membrane</keyword>
<feature type="region of interest" description="Disordered" evidence="5">
    <location>
        <begin position="470"/>
        <end position="501"/>
    </location>
</feature>
<dbReference type="GO" id="GO:0005886">
    <property type="term" value="C:plasma membrane"/>
    <property type="evidence" value="ECO:0007669"/>
    <property type="project" value="TreeGrafter"/>
</dbReference>
<comment type="subcellular location">
    <subcellularLocation>
        <location evidence="1">Membrane</location>
    </subcellularLocation>
</comment>
<dbReference type="CDD" id="cd06225">
    <property type="entry name" value="HAMP"/>
    <property type="match status" value="1"/>
</dbReference>
<keyword evidence="10" id="KW-1185">Reference proteome</keyword>